<sequence length="241" mass="26637">MDNVAPPLRSIIEAGQGEQEVQVNTLLRTLGRETEVVYDSFVYEEAEADEEGEDGKTGETPLELDYKMVMMKSPTNMEDLCQVLGLITYVGRLPPGLSTKLHPITSLLKGPLAAHSRRPVCVARRDYLIVTDYYSRDIEIARLASTSSRDVISWLKDMSVRNEPSFTCGLESAYNHGSSNRGEPLPTLHPGQDVRIKIGWDGKPRLESSPSAKYAKYYLVETENGTVLAESKTSAVHSTAS</sequence>
<gene>
    <name evidence="1" type="ORF">GOODEAATRI_017759</name>
</gene>
<reference evidence="1 2" key="1">
    <citation type="submission" date="2021-06" db="EMBL/GenBank/DDBJ databases">
        <authorList>
            <person name="Palmer J.M."/>
        </authorList>
    </citation>
    <scope>NUCLEOTIDE SEQUENCE [LARGE SCALE GENOMIC DNA]</scope>
    <source>
        <strain evidence="1 2">GA_2019</strain>
        <tissue evidence="1">Muscle</tissue>
    </source>
</reference>
<dbReference type="Proteomes" id="UP001476798">
    <property type="component" value="Unassembled WGS sequence"/>
</dbReference>
<name>A0ABV0PPJ7_9TELE</name>
<accession>A0ABV0PPJ7</accession>
<proteinExistence type="predicted"/>
<keyword evidence="2" id="KW-1185">Reference proteome</keyword>
<dbReference type="EMBL" id="JAHRIO010081429">
    <property type="protein sequence ID" value="MEQ2185394.1"/>
    <property type="molecule type" value="Genomic_DNA"/>
</dbReference>
<comment type="caution">
    <text evidence="1">The sequence shown here is derived from an EMBL/GenBank/DDBJ whole genome shotgun (WGS) entry which is preliminary data.</text>
</comment>
<organism evidence="1 2">
    <name type="scientific">Goodea atripinnis</name>
    <dbReference type="NCBI Taxonomy" id="208336"/>
    <lineage>
        <taxon>Eukaryota</taxon>
        <taxon>Metazoa</taxon>
        <taxon>Chordata</taxon>
        <taxon>Craniata</taxon>
        <taxon>Vertebrata</taxon>
        <taxon>Euteleostomi</taxon>
        <taxon>Actinopterygii</taxon>
        <taxon>Neopterygii</taxon>
        <taxon>Teleostei</taxon>
        <taxon>Neoteleostei</taxon>
        <taxon>Acanthomorphata</taxon>
        <taxon>Ovalentaria</taxon>
        <taxon>Atherinomorphae</taxon>
        <taxon>Cyprinodontiformes</taxon>
        <taxon>Goodeidae</taxon>
        <taxon>Goodea</taxon>
    </lineage>
</organism>
<protein>
    <submittedName>
        <fullName evidence="1">Uncharacterized protein</fullName>
    </submittedName>
</protein>
<evidence type="ECO:0000313" key="2">
    <source>
        <dbReference type="Proteomes" id="UP001476798"/>
    </source>
</evidence>
<evidence type="ECO:0000313" key="1">
    <source>
        <dbReference type="EMBL" id="MEQ2185394.1"/>
    </source>
</evidence>